<accession>A0ABQ0C4J5</accession>
<organism evidence="1 2">
    <name type="scientific">Candidatus Magnetaquiglobus chichijimensis</name>
    <dbReference type="NCBI Taxonomy" id="3141448"/>
    <lineage>
        <taxon>Bacteria</taxon>
        <taxon>Pseudomonadati</taxon>
        <taxon>Pseudomonadota</taxon>
        <taxon>Magnetococcia</taxon>
        <taxon>Magnetococcales</taxon>
        <taxon>Candidatus Magnetaquicoccaceae</taxon>
        <taxon>Candidatus Magnetaquiglobus</taxon>
    </lineage>
</organism>
<dbReference type="InterPro" id="IPR009752">
    <property type="entry name" value="Phage_Mu_GpJ"/>
</dbReference>
<protein>
    <recommendedName>
        <fullName evidence="3">DUF1320 domain-containing protein</fullName>
    </recommendedName>
</protein>
<reference evidence="1 2" key="1">
    <citation type="submission" date="2024-05" db="EMBL/GenBank/DDBJ databases">
        <authorList>
            <consortium name="Candidatus Magnetaquicoccaceae bacterium FCR-1 genome sequencing consortium"/>
            <person name="Shimoshige H."/>
            <person name="Shimamura S."/>
            <person name="Taoka A."/>
            <person name="Kobayashi H."/>
            <person name="Maekawa T."/>
        </authorList>
    </citation>
    <scope>NUCLEOTIDE SEQUENCE [LARGE SCALE GENOMIC DNA]</scope>
    <source>
        <strain evidence="1 2">FCR-1</strain>
    </source>
</reference>
<sequence length="169" mass="17862">MPYAQPVQMMLWFGARELAQVAVPDELTPVSPELLRLTLEGGSRAGFSPDQTDAADVGASALLQALEDASRLIDSYLVTRQLLPLSDARIAQSPLPRLCGEIARRLLHRDRIPEAVQAGYERAMAWLTSLGAGKTGIAGGATGVVAGSAGSPAFDAAPRAFDDTTLWGF</sequence>
<proteinExistence type="predicted"/>
<dbReference type="Proteomes" id="UP001628193">
    <property type="component" value="Unassembled WGS sequence"/>
</dbReference>
<keyword evidence="2" id="KW-1185">Reference proteome</keyword>
<evidence type="ECO:0000313" key="1">
    <source>
        <dbReference type="EMBL" id="GAB0055802.1"/>
    </source>
</evidence>
<reference evidence="1 2" key="2">
    <citation type="submission" date="2024-09" db="EMBL/GenBank/DDBJ databases">
        <title>Draft genome sequence of Candidatus Magnetaquicoccaceae bacterium FCR-1.</title>
        <authorList>
            <person name="Shimoshige H."/>
            <person name="Shimamura S."/>
            <person name="Taoka A."/>
            <person name="Kobayashi H."/>
            <person name="Maekawa T."/>
        </authorList>
    </citation>
    <scope>NUCLEOTIDE SEQUENCE [LARGE SCALE GENOMIC DNA]</scope>
    <source>
        <strain evidence="1 2">FCR-1</strain>
    </source>
</reference>
<name>A0ABQ0C4J5_9PROT</name>
<dbReference type="Pfam" id="PF07030">
    <property type="entry name" value="Phage_Mu_Gp36"/>
    <property type="match status" value="1"/>
</dbReference>
<evidence type="ECO:0000313" key="2">
    <source>
        <dbReference type="Proteomes" id="UP001628193"/>
    </source>
</evidence>
<dbReference type="RefSeq" id="WP_420903513.1">
    <property type="nucleotide sequence ID" value="NZ_BAAFGK010000001.1"/>
</dbReference>
<evidence type="ECO:0008006" key="3">
    <source>
        <dbReference type="Google" id="ProtNLM"/>
    </source>
</evidence>
<gene>
    <name evidence="1" type="ORF">SIID45300_00099</name>
</gene>
<comment type="caution">
    <text evidence="1">The sequence shown here is derived from an EMBL/GenBank/DDBJ whole genome shotgun (WGS) entry which is preliminary data.</text>
</comment>
<dbReference type="EMBL" id="BAAFGK010000001">
    <property type="protein sequence ID" value="GAB0055802.1"/>
    <property type="molecule type" value="Genomic_DNA"/>
</dbReference>